<keyword evidence="1" id="KW-0472">Membrane</keyword>
<accession>A0A8F3E7W7</accession>
<evidence type="ECO:0000256" key="1">
    <source>
        <dbReference type="SAM" id="Phobius"/>
    </source>
</evidence>
<organism evidence="2 3">
    <name type="scientific">Arthrobacter phage SilentRX</name>
    <dbReference type="NCBI Taxonomy" id="2836091"/>
    <lineage>
        <taxon>Viruses</taxon>
        <taxon>Duplodnaviria</taxon>
        <taxon>Heunggongvirae</taxon>
        <taxon>Uroviricota</taxon>
        <taxon>Caudoviricetes</taxon>
        <taxon>Silentrexvirus</taxon>
        <taxon>Silentrexvirus silentrx</taxon>
    </lineage>
</organism>
<evidence type="ECO:0000313" key="3">
    <source>
        <dbReference type="Proteomes" id="UP000693725"/>
    </source>
</evidence>
<feature type="transmembrane region" description="Helical" evidence="1">
    <location>
        <begin position="6"/>
        <end position="29"/>
    </location>
</feature>
<protein>
    <submittedName>
        <fullName evidence="2">Uncharacterized protein</fullName>
    </submittedName>
</protein>
<sequence>MSGEDALQYIGGPYLIGFLATVLIGALMAHPHSSARDRRTGARLMLLSPVWPAPAVLALARAIVRTWKLADWKRP</sequence>
<proteinExistence type="predicted"/>
<gene>
    <name evidence="2" type="primary">42</name>
    <name evidence="2" type="ORF">SEA_SILENTRX_42</name>
</gene>
<keyword evidence="3" id="KW-1185">Reference proteome</keyword>
<dbReference type="GeneID" id="77932300"/>
<keyword evidence="1" id="KW-0812">Transmembrane</keyword>
<dbReference type="Proteomes" id="UP000693725">
    <property type="component" value="Segment"/>
</dbReference>
<dbReference type="KEGG" id="vg:77932300"/>
<evidence type="ECO:0000313" key="2">
    <source>
        <dbReference type="EMBL" id="QWY82782.1"/>
    </source>
</evidence>
<reference evidence="2" key="1">
    <citation type="submission" date="2021-04" db="EMBL/GenBank/DDBJ databases">
        <authorList>
            <person name="Edwards E.G."/>
            <person name="Siddiqui F.A."/>
            <person name="Anastasi R.E."/>
            <person name="Conroy D.J."/>
            <person name="Gerton T.J."/>
            <person name="Laizure I.E."/>
            <person name="Reynolds J.D."/>
            <person name="Ulker M."/>
            <person name="Ouellette S.K."/>
            <person name="Duggan K.O."/>
            <person name="Johnson K.C."/>
            <person name="MacLea K.S."/>
            <person name="Garlena R.A."/>
            <person name="Russell D.A."/>
            <person name="Jacobs-Sera D."/>
            <person name="Hatfull G.F."/>
        </authorList>
    </citation>
    <scope>NUCLEOTIDE SEQUENCE</scope>
</reference>
<keyword evidence="1" id="KW-1133">Transmembrane helix</keyword>
<feature type="transmembrane region" description="Helical" evidence="1">
    <location>
        <begin position="41"/>
        <end position="64"/>
    </location>
</feature>
<dbReference type="EMBL" id="MW862992">
    <property type="protein sequence ID" value="QWY82782.1"/>
    <property type="molecule type" value="Genomic_DNA"/>
</dbReference>
<name>A0A8F3E7W7_9CAUD</name>
<dbReference type="RefSeq" id="YP_010656423.1">
    <property type="nucleotide sequence ID" value="NC_070838.1"/>
</dbReference>